<dbReference type="STRING" id="1088721.JI59_09840"/>
<evidence type="ECO:0000256" key="2">
    <source>
        <dbReference type="ARBA" id="ARBA00023002"/>
    </source>
</evidence>
<dbReference type="PANTHER" id="PTHR24321:SF8">
    <property type="entry name" value="ESTRADIOL 17-BETA-DEHYDROGENASE 8-RELATED"/>
    <property type="match status" value="1"/>
</dbReference>
<evidence type="ECO:0008006" key="5">
    <source>
        <dbReference type="Google" id="ProtNLM"/>
    </source>
</evidence>
<evidence type="ECO:0000256" key="1">
    <source>
        <dbReference type="ARBA" id="ARBA00006484"/>
    </source>
</evidence>
<organism evidence="3 4">
    <name type="scientific">Novosphingobium pentaromativorans US6-1</name>
    <dbReference type="NCBI Taxonomy" id="1088721"/>
    <lineage>
        <taxon>Bacteria</taxon>
        <taxon>Pseudomonadati</taxon>
        <taxon>Pseudomonadota</taxon>
        <taxon>Alphaproteobacteria</taxon>
        <taxon>Sphingomonadales</taxon>
        <taxon>Sphingomonadaceae</taxon>
        <taxon>Novosphingobium</taxon>
    </lineage>
</organism>
<dbReference type="PANTHER" id="PTHR24321">
    <property type="entry name" value="DEHYDROGENASES, SHORT CHAIN"/>
    <property type="match status" value="1"/>
</dbReference>
<dbReference type="InterPro" id="IPR036291">
    <property type="entry name" value="NAD(P)-bd_dom_sf"/>
</dbReference>
<dbReference type="AlphaFoldDB" id="G6ECH8"/>
<dbReference type="PRINTS" id="PR00081">
    <property type="entry name" value="GDHRDH"/>
</dbReference>
<dbReference type="PRINTS" id="PR00080">
    <property type="entry name" value="SDRFAMILY"/>
</dbReference>
<accession>G6ECH8</accession>
<dbReference type="EMBL" id="AGFM01000029">
    <property type="protein sequence ID" value="EHJ60889.1"/>
    <property type="molecule type" value="Genomic_DNA"/>
</dbReference>
<dbReference type="SUPFAM" id="SSF51735">
    <property type="entry name" value="NAD(P)-binding Rossmann-fold domains"/>
    <property type="match status" value="1"/>
</dbReference>
<dbReference type="NCBIfam" id="NF005559">
    <property type="entry name" value="PRK07231.1"/>
    <property type="match status" value="1"/>
</dbReference>
<evidence type="ECO:0000313" key="4">
    <source>
        <dbReference type="Proteomes" id="UP000004030"/>
    </source>
</evidence>
<dbReference type="InterPro" id="IPR002347">
    <property type="entry name" value="SDR_fam"/>
</dbReference>
<comment type="caution">
    <text evidence="3">The sequence shown here is derived from an EMBL/GenBank/DDBJ whole genome shotgun (WGS) entry which is preliminary data.</text>
</comment>
<dbReference type="CDD" id="cd05233">
    <property type="entry name" value="SDR_c"/>
    <property type="match status" value="1"/>
</dbReference>
<gene>
    <name evidence="3" type="ORF">NSU_2049</name>
</gene>
<dbReference type="GO" id="GO:0016491">
    <property type="term" value="F:oxidoreductase activity"/>
    <property type="evidence" value="ECO:0007669"/>
    <property type="project" value="UniProtKB-KW"/>
</dbReference>
<keyword evidence="2" id="KW-0560">Oxidoreductase</keyword>
<protein>
    <recommendedName>
        <fullName evidence="5">Short-chain dehydrogenase/reductase SDR</fullName>
    </recommendedName>
</protein>
<dbReference type="PATRIC" id="fig|1088721.3.peg.2028"/>
<dbReference type="FunFam" id="3.40.50.720:FF:000084">
    <property type="entry name" value="Short-chain dehydrogenase reductase"/>
    <property type="match status" value="1"/>
</dbReference>
<dbReference type="eggNOG" id="COG1028">
    <property type="taxonomic scope" value="Bacteria"/>
</dbReference>
<sequence length="253" mass="26444">MDLNREFEGRTAFVTGAASGIGRETARLFAHRGARVACVDIVLPGCAETVSEIERSGGEALSIEADLSRPEGARHAMKAALARFGRIDHAFNNAGVVGSHEDPFDEQRVEHTIAVNLLGVHWCIKHQVPAMIRQGGGTIVNTASIAGISGAVGALDYTAAKHGVVGLTGAVARRFGPQGVRCNAVCPGIIQTAMADEVEGDDAKREAIFARLSPITGKLGTPRDIAEAVLFLSSERAGFIHGVALPVDGGFTI</sequence>
<keyword evidence="4" id="KW-1185">Reference proteome</keyword>
<name>G6ECH8_9SPHN</name>
<dbReference type="PROSITE" id="PS00061">
    <property type="entry name" value="ADH_SHORT"/>
    <property type="match status" value="1"/>
</dbReference>
<dbReference type="Proteomes" id="UP000004030">
    <property type="component" value="Unassembled WGS sequence"/>
</dbReference>
<dbReference type="RefSeq" id="WP_007012964.1">
    <property type="nucleotide sequence ID" value="NZ_AGFM01000029.1"/>
</dbReference>
<dbReference type="Pfam" id="PF13561">
    <property type="entry name" value="adh_short_C2"/>
    <property type="match status" value="1"/>
</dbReference>
<evidence type="ECO:0000313" key="3">
    <source>
        <dbReference type="EMBL" id="EHJ60889.1"/>
    </source>
</evidence>
<reference evidence="3 4" key="1">
    <citation type="journal article" date="2012" name="J. Bacteriol.">
        <title>Genome sequence of benzo(a)pyrene-degrading bacterium Novosphingobium pentaromativorans US6-1.</title>
        <authorList>
            <person name="Luo Y.R."/>
            <person name="Kang S.G."/>
            <person name="Kim S.J."/>
            <person name="Kim M.R."/>
            <person name="Li N."/>
            <person name="Lee J.H."/>
            <person name="Kwon K.K."/>
        </authorList>
    </citation>
    <scope>NUCLEOTIDE SEQUENCE [LARGE SCALE GENOMIC DNA]</scope>
    <source>
        <strain evidence="3 4">US6-1</strain>
    </source>
</reference>
<comment type="similarity">
    <text evidence="1">Belongs to the short-chain dehydrogenases/reductases (SDR) family.</text>
</comment>
<dbReference type="InterPro" id="IPR020904">
    <property type="entry name" value="Sc_DH/Rdtase_CS"/>
</dbReference>
<dbReference type="Gene3D" id="3.40.50.720">
    <property type="entry name" value="NAD(P)-binding Rossmann-like Domain"/>
    <property type="match status" value="1"/>
</dbReference>
<proteinExistence type="inferred from homology"/>